<evidence type="ECO:0008006" key="4">
    <source>
        <dbReference type="Google" id="ProtNLM"/>
    </source>
</evidence>
<feature type="transmembrane region" description="Helical" evidence="1">
    <location>
        <begin position="6"/>
        <end position="28"/>
    </location>
</feature>
<organism evidence="2 3">
    <name type="scientific">Algoriphagus jejuensis</name>
    <dbReference type="NCBI Taxonomy" id="419934"/>
    <lineage>
        <taxon>Bacteria</taxon>
        <taxon>Pseudomonadati</taxon>
        <taxon>Bacteroidota</taxon>
        <taxon>Cytophagia</taxon>
        <taxon>Cytophagales</taxon>
        <taxon>Cyclobacteriaceae</taxon>
        <taxon>Algoriphagus</taxon>
    </lineage>
</organism>
<sequence length="151" mass="17899">MKLEYIISGIVGLTTGAFGSLLAPWVNWKIEEKKENRRNKIQLVNDLRYYLEKNDPKEERFLNSPDYIRIRPFLSDDFVNELENMEKIIVHNTFRSYYKAKFLEELETIEELWKINLPNKIKKSKSFEVKSSGMKFTVSTGRPKVEKTSEK</sequence>
<dbReference type="Proteomes" id="UP001500469">
    <property type="component" value="Unassembled WGS sequence"/>
</dbReference>
<protein>
    <recommendedName>
        <fullName evidence="4">YtxH-like protein</fullName>
    </recommendedName>
</protein>
<evidence type="ECO:0000313" key="3">
    <source>
        <dbReference type="Proteomes" id="UP001500469"/>
    </source>
</evidence>
<keyword evidence="3" id="KW-1185">Reference proteome</keyword>
<keyword evidence="1" id="KW-0472">Membrane</keyword>
<dbReference type="EMBL" id="BAAAFI010000002">
    <property type="protein sequence ID" value="GAA0877323.1"/>
    <property type="molecule type" value="Genomic_DNA"/>
</dbReference>
<keyword evidence="1" id="KW-1133">Transmembrane helix</keyword>
<evidence type="ECO:0000256" key="1">
    <source>
        <dbReference type="SAM" id="Phobius"/>
    </source>
</evidence>
<keyword evidence="1" id="KW-0812">Transmembrane</keyword>
<name>A0ABP3Y8Z0_9BACT</name>
<evidence type="ECO:0000313" key="2">
    <source>
        <dbReference type="EMBL" id="GAA0877323.1"/>
    </source>
</evidence>
<proteinExistence type="predicted"/>
<gene>
    <name evidence="2" type="ORF">GCM10009119_02910</name>
</gene>
<dbReference type="RefSeq" id="WP_343848021.1">
    <property type="nucleotide sequence ID" value="NZ_BAAAFI010000002.1"/>
</dbReference>
<comment type="caution">
    <text evidence="2">The sequence shown here is derived from an EMBL/GenBank/DDBJ whole genome shotgun (WGS) entry which is preliminary data.</text>
</comment>
<accession>A0ABP3Y8Z0</accession>
<reference evidence="3" key="1">
    <citation type="journal article" date="2019" name="Int. J. Syst. Evol. Microbiol.">
        <title>The Global Catalogue of Microorganisms (GCM) 10K type strain sequencing project: providing services to taxonomists for standard genome sequencing and annotation.</title>
        <authorList>
            <consortium name="The Broad Institute Genomics Platform"/>
            <consortium name="The Broad Institute Genome Sequencing Center for Infectious Disease"/>
            <person name="Wu L."/>
            <person name="Ma J."/>
        </authorList>
    </citation>
    <scope>NUCLEOTIDE SEQUENCE [LARGE SCALE GENOMIC DNA]</scope>
    <source>
        <strain evidence="3">JCM 16112</strain>
    </source>
</reference>